<evidence type="ECO:0000313" key="5">
    <source>
        <dbReference type="Proteomes" id="UP000297654"/>
    </source>
</evidence>
<dbReference type="EMBL" id="SOFF01000031">
    <property type="protein sequence ID" value="TFB88680.1"/>
    <property type="molecule type" value="Genomic_DNA"/>
</dbReference>
<proteinExistence type="predicted"/>
<dbReference type="Gene3D" id="1.10.10.10">
    <property type="entry name" value="Winged helix-like DNA-binding domain superfamily/Winged helix DNA-binding domain"/>
    <property type="match status" value="1"/>
</dbReference>
<comment type="caution">
    <text evidence="4">The sequence shown here is derived from an EMBL/GenBank/DDBJ whole genome shotgun (WGS) entry which is preliminary data.</text>
</comment>
<evidence type="ECO:0000256" key="2">
    <source>
        <dbReference type="ARBA" id="ARBA00023125"/>
    </source>
</evidence>
<dbReference type="PANTHER" id="PTHR38445">
    <property type="entry name" value="HTH-TYPE TRANSCRIPTIONAL REPRESSOR YTRA"/>
    <property type="match status" value="1"/>
</dbReference>
<dbReference type="Pfam" id="PF00392">
    <property type="entry name" value="GntR"/>
    <property type="match status" value="1"/>
</dbReference>
<dbReference type="PANTHER" id="PTHR38445:SF9">
    <property type="entry name" value="HTH-TYPE TRANSCRIPTIONAL REPRESSOR YTRA"/>
    <property type="match status" value="1"/>
</dbReference>
<protein>
    <submittedName>
        <fullName evidence="4">GntR family transcriptional regulator</fullName>
    </submittedName>
</protein>
<gene>
    <name evidence="4" type="ORF">E3O10_13010</name>
</gene>
<keyword evidence="2" id="KW-0238">DNA-binding</keyword>
<dbReference type="GO" id="GO:0003700">
    <property type="term" value="F:DNA-binding transcription factor activity"/>
    <property type="evidence" value="ECO:0007669"/>
    <property type="project" value="InterPro"/>
</dbReference>
<dbReference type="InterPro" id="IPR000524">
    <property type="entry name" value="Tscrpt_reg_HTH_GntR"/>
</dbReference>
<keyword evidence="3" id="KW-0804">Transcription</keyword>
<keyword evidence="1" id="KW-0805">Transcription regulation</keyword>
<dbReference type="GO" id="GO:0003677">
    <property type="term" value="F:DNA binding"/>
    <property type="evidence" value="ECO:0007669"/>
    <property type="project" value="UniProtKB-KW"/>
</dbReference>
<keyword evidence="5" id="KW-1185">Reference proteome</keyword>
<dbReference type="RefSeq" id="WP_092106656.1">
    <property type="nucleotide sequence ID" value="NZ_FOCN01000001.1"/>
</dbReference>
<name>A0A1H8B0V0_9MICO</name>
<reference evidence="4 5" key="1">
    <citation type="submission" date="2019-03" db="EMBL/GenBank/DDBJ databases">
        <title>Genomics of glacier-inhabiting Cryobacterium strains.</title>
        <authorList>
            <person name="Liu Q."/>
            <person name="Xin Y.-H."/>
        </authorList>
    </citation>
    <scope>NUCLEOTIDE SEQUENCE [LARGE SCALE GENOMIC DNA]</scope>
    <source>
        <strain evidence="4 5">Hh15</strain>
    </source>
</reference>
<evidence type="ECO:0000256" key="3">
    <source>
        <dbReference type="ARBA" id="ARBA00023163"/>
    </source>
</evidence>
<evidence type="ECO:0000256" key="1">
    <source>
        <dbReference type="ARBA" id="ARBA00023015"/>
    </source>
</evidence>
<dbReference type="InterPro" id="IPR036388">
    <property type="entry name" value="WH-like_DNA-bd_sf"/>
</dbReference>
<accession>A0A1H8B0V0</accession>
<sequence length="120" mass="12641">MILMIDPRSATPPYEQLRVQVLAAVRSGELAPGDKLPTVRKLAEDLGLAANTVARAYRELERDEVIETRGRNGSFIAASGTAAQQQVQVAAVAFAGKARQLGVAPGEALAFARAALGIRS</sequence>
<dbReference type="SMART" id="SM00345">
    <property type="entry name" value="HTH_GNTR"/>
    <property type="match status" value="1"/>
</dbReference>
<dbReference type="InterPro" id="IPR036390">
    <property type="entry name" value="WH_DNA-bd_sf"/>
</dbReference>
<evidence type="ECO:0000313" key="4">
    <source>
        <dbReference type="EMBL" id="TFB88680.1"/>
    </source>
</evidence>
<dbReference type="CDD" id="cd07377">
    <property type="entry name" value="WHTH_GntR"/>
    <property type="match status" value="1"/>
</dbReference>
<dbReference type="AlphaFoldDB" id="A0A1H8B0V0"/>
<dbReference type="SUPFAM" id="SSF46785">
    <property type="entry name" value="Winged helix' DNA-binding domain"/>
    <property type="match status" value="1"/>
</dbReference>
<organism evidence="4 5">
    <name type="scientific">Cryobacterium luteum</name>
    <dbReference type="NCBI Taxonomy" id="1424661"/>
    <lineage>
        <taxon>Bacteria</taxon>
        <taxon>Bacillati</taxon>
        <taxon>Actinomycetota</taxon>
        <taxon>Actinomycetes</taxon>
        <taxon>Micrococcales</taxon>
        <taxon>Microbacteriaceae</taxon>
        <taxon>Cryobacterium</taxon>
    </lineage>
</organism>
<dbReference type="STRING" id="1424661.SAMN05216281_101386"/>
<dbReference type="PROSITE" id="PS50949">
    <property type="entry name" value="HTH_GNTR"/>
    <property type="match status" value="1"/>
</dbReference>
<dbReference type="Proteomes" id="UP000297654">
    <property type="component" value="Unassembled WGS sequence"/>
</dbReference>
<dbReference type="OrthoDB" id="4307011at2"/>